<dbReference type="Proteomes" id="UP001181533">
    <property type="component" value="Unassembled WGS sequence"/>
</dbReference>
<dbReference type="Proteomes" id="UP000501107">
    <property type="component" value="Plasmid unnamed3"/>
</dbReference>
<reference evidence="2 5" key="1">
    <citation type="journal article" date="2015" name="Genome Announc.">
        <title>Complete genome sequences for 35 biothreat assay-relevant bacillus species.</title>
        <authorList>
            <person name="Johnson S.L."/>
            <person name="Daligault H.E."/>
            <person name="Davenport K.W."/>
            <person name="Jaissle J."/>
            <person name="Frey K.G."/>
            <person name="Ladner J.T."/>
            <person name="Broomall S.M."/>
            <person name="Bishop-Lilly K.A."/>
            <person name="Bruce D.C."/>
            <person name="Gibbons H.S."/>
            <person name="Coyne S.R."/>
            <person name="Lo C.C."/>
            <person name="Meincke L."/>
            <person name="Munk A.C."/>
            <person name="Koroleva G.I."/>
            <person name="Rosenzweig C.N."/>
            <person name="Palacios G.F."/>
            <person name="Redden C.L."/>
            <person name="Minogue T.D."/>
            <person name="Chain P.S."/>
        </authorList>
    </citation>
    <scope>NUCLEOTIDE SEQUENCE [LARGE SCALE GENOMIC DNA]</scope>
    <source>
        <strain evidence="2 5">HD1011</strain>
        <plasmid evidence="2 5">2</plasmid>
    </source>
</reference>
<dbReference type="EMBL" id="VKQN01000001">
    <property type="protein sequence ID" value="MDR4174840.1"/>
    <property type="molecule type" value="Genomic_DNA"/>
</dbReference>
<gene>
    <name evidence="2" type="ORF">BF38_5842</name>
    <name evidence="3" type="ORF">FO599_01675</name>
    <name evidence="4" type="ORF">FOC89_01665</name>
</gene>
<evidence type="ECO:0000313" key="5">
    <source>
        <dbReference type="Proteomes" id="UP000031876"/>
    </source>
</evidence>
<evidence type="ECO:0000313" key="6">
    <source>
        <dbReference type="Proteomes" id="UP000501107"/>
    </source>
</evidence>
<keyword evidence="4" id="KW-0614">Plasmid</keyword>
<sequence length="89" mass="10396">MEFVYILNSIFVVIVWIITIKTCISFLQTLSFNKKVMDKEQGYDDKELLNIENSQNKVKNQLIFFLVINALYVTTDGFAYTVHALRNLI</sequence>
<name>A0A0B5NL22_BACTU</name>
<proteinExistence type="predicted"/>
<dbReference type="EMBL" id="CP053979">
    <property type="protein sequence ID" value="QKH22719.1"/>
    <property type="molecule type" value="Genomic_DNA"/>
</dbReference>
<dbReference type="KEGG" id="btw:BF38_5842"/>
<keyword evidence="1" id="KW-1133">Transmembrane helix</keyword>
<geneLocation type="plasmid" evidence="4 6">
    <name>unnamed3</name>
</geneLocation>
<dbReference type="Proteomes" id="UP000031876">
    <property type="component" value="Plasmid 2"/>
</dbReference>
<reference evidence="3" key="2">
    <citation type="submission" date="2019-07" db="EMBL/GenBank/DDBJ databases">
        <title>Phylogenomic Reclassification of ATCC Bacillus Strains and Various Taxa within the Genus Bacillus.</title>
        <authorList>
            <person name="Riojas M.A."/>
            <person name="Frank A.M."/>
            <person name="Fenn S.L."/>
            <person name="King S.P."/>
            <person name="Brower S.M."/>
            <person name="Hazbon M.H."/>
        </authorList>
    </citation>
    <scope>NUCLEOTIDE SEQUENCE</scope>
    <source>
        <strain evidence="3">ATCC 35646</strain>
    </source>
</reference>
<organism evidence="4 6">
    <name type="scientific">Bacillus thuringiensis</name>
    <dbReference type="NCBI Taxonomy" id="1428"/>
    <lineage>
        <taxon>Bacteria</taxon>
        <taxon>Bacillati</taxon>
        <taxon>Bacillota</taxon>
        <taxon>Bacilli</taxon>
        <taxon>Bacillales</taxon>
        <taxon>Bacillaceae</taxon>
        <taxon>Bacillus</taxon>
        <taxon>Bacillus cereus group</taxon>
    </lineage>
</organism>
<feature type="transmembrane region" description="Helical" evidence="1">
    <location>
        <begin position="6"/>
        <end position="27"/>
    </location>
</feature>
<evidence type="ECO:0000313" key="2">
    <source>
        <dbReference type="EMBL" id="AJG74077.1"/>
    </source>
</evidence>
<dbReference type="RefSeq" id="WP_000397573.1">
    <property type="nucleotide sequence ID" value="NZ_CP009334.1"/>
</dbReference>
<evidence type="ECO:0000313" key="3">
    <source>
        <dbReference type="EMBL" id="MDR4174840.1"/>
    </source>
</evidence>
<keyword evidence="1" id="KW-0472">Membrane</keyword>
<geneLocation type="plasmid" evidence="2 5">
    <name>2</name>
</geneLocation>
<dbReference type="EMBL" id="CP009334">
    <property type="protein sequence ID" value="AJG74077.1"/>
    <property type="molecule type" value="Genomic_DNA"/>
</dbReference>
<dbReference type="AlphaFoldDB" id="A0A0B5NL22"/>
<protein>
    <submittedName>
        <fullName evidence="2">Membrane protein</fullName>
    </submittedName>
</protein>
<feature type="transmembrane region" description="Helical" evidence="1">
    <location>
        <begin position="62"/>
        <end position="82"/>
    </location>
</feature>
<evidence type="ECO:0000256" key="1">
    <source>
        <dbReference type="SAM" id="Phobius"/>
    </source>
</evidence>
<keyword evidence="1" id="KW-0812">Transmembrane</keyword>
<evidence type="ECO:0000313" key="4">
    <source>
        <dbReference type="EMBL" id="QKH22719.1"/>
    </source>
</evidence>
<accession>A0A0B5NL22</accession>
<reference evidence="4 6" key="3">
    <citation type="submission" date="2020-05" db="EMBL/GenBank/DDBJ databases">
        <title>FDA dAtabase for Regulatory Grade micrObial Sequences (FDA-ARGOS): Supporting development and validation of Infectious Disease Dx tests.</title>
        <authorList>
            <person name="Nelson B."/>
            <person name="Plummer A."/>
            <person name="Tallon L."/>
            <person name="Sadzewicz L."/>
            <person name="Zhao X."/>
            <person name="Vavikolanu K."/>
            <person name="Mehta A."/>
            <person name="Aluvathingal J."/>
            <person name="Nadendla S."/>
            <person name="Myers T."/>
            <person name="Yan Y."/>
            <person name="Sichtig H."/>
        </authorList>
    </citation>
    <scope>NUCLEOTIDE SEQUENCE [LARGE SCALE GENOMIC DNA]</scope>
    <source>
        <strain evidence="4 6">FDAARGOS_795</strain>
        <plasmid evidence="4 6">unnamed3</plasmid>
    </source>
</reference>